<evidence type="ECO:0000256" key="1">
    <source>
        <dbReference type="SAM" id="Phobius"/>
    </source>
</evidence>
<dbReference type="Proteomes" id="UP000233419">
    <property type="component" value="Chromosome"/>
</dbReference>
<name>A0A2K9BV95_9MOLU</name>
<evidence type="ECO:0000313" key="2">
    <source>
        <dbReference type="EMBL" id="AUF83640.1"/>
    </source>
</evidence>
<keyword evidence="3" id="KW-1185">Reference proteome</keyword>
<dbReference type="InterPro" id="IPR030825">
    <property type="entry name" value="Integral_membrane"/>
</dbReference>
<dbReference type="OrthoDB" id="9914229at2"/>
<dbReference type="KEGG" id="msyr:CXP39_02395"/>
<keyword evidence="1" id="KW-1133">Transmembrane helix</keyword>
<organism evidence="2 3">
    <name type="scientific">Mesoplasma syrphidae</name>
    <dbReference type="NCBI Taxonomy" id="225999"/>
    <lineage>
        <taxon>Bacteria</taxon>
        <taxon>Bacillati</taxon>
        <taxon>Mycoplasmatota</taxon>
        <taxon>Mollicutes</taxon>
        <taxon>Entomoplasmatales</taxon>
        <taxon>Entomoplasmataceae</taxon>
        <taxon>Mesoplasma</taxon>
    </lineage>
</organism>
<keyword evidence="1" id="KW-0812">Transmembrane</keyword>
<evidence type="ECO:0000313" key="3">
    <source>
        <dbReference type="Proteomes" id="UP000233419"/>
    </source>
</evidence>
<feature type="transmembrane region" description="Helical" evidence="1">
    <location>
        <begin position="20"/>
        <end position="46"/>
    </location>
</feature>
<accession>A0A2K9BV95</accession>
<dbReference type="NCBIfam" id="TIGR04561">
    <property type="entry name" value="membra_charge"/>
    <property type="match status" value="1"/>
</dbReference>
<dbReference type="AlphaFoldDB" id="A0A2K9BV95"/>
<dbReference type="EMBL" id="CP025257">
    <property type="protein sequence ID" value="AUF83640.1"/>
    <property type="molecule type" value="Genomic_DNA"/>
</dbReference>
<dbReference type="RefSeq" id="WP_027048012.1">
    <property type="nucleotide sequence ID" value="NZ_CP025257.1"/>
</dbReference>
<keyword evidence="1" id="KW-0472">Membrane</keyword>
<sequence>MILGILNNPDAGINIFGIPISFALIFYTFVILAGFALLIYLLNLFLRKNELKKATKVNDEQFIKITTLEASKANIDTEIASIIKDRKELTKIEHQGE</sequence>
<protein>
    <submittedName>
        <fullName evidence="2">Uncharacterized protein</fullName>
    </submittedName>
</protein>
<reference evidence="2 3" key="1">
    <citation type="submission" date="2017-12" db="EMBL/GenBank/DDBJ databases">
        <title>Mesoplasma syrphidae YJS, Complete Genome.</title>
        <authorList>
            <person name="Knight T.F."/>
            <person name="Citino T."/>
            <person name="Rubinstein R."/>
            <person name="Neuschaefer Z."/>
        </authorList>
    </citation>
    <scope>NUCLEOTIDE SEQUENCE [LARGE SCALE GENOMIC DNA]</scope>
    <source>
        <strain evidence="2 3">YJS</strain>
    </source>
</reference>
<gene>
    <name evidence="2" type="ORF">CXP39_02395</name>
</gene>
<proteinExistence type="predicted"/>